<keyword evidence="5 6" id="KW-0408">Iron</keyword>
<dbReference type="Gene3D" id="1.10.760.10">
    <property type="entry name" value="Cytochrome c-like domain"/>
    <property type="match status" value="1"/>
</dbReference>
<keyword evidence="3 6" id="KW-0479">Metal-binding</keyword>
<keyword evidence="10" id="KW-1185">Reference proteome</keyword>
<dbReference type="PRINTS" id="PR00606">
    <property type="entry name" value="CYTCHROMECID"/>
</dbReference>
<dbReference type="PROSITE" id="PS51007">
    <property type="entry name" value="CYTC"/>
    <property type="match status" value="1"/>
</dbReference>
<dbReference type="InterPro" id="IPR036909">
    <property type="entry name" value="Cyt_c-like_dom_sf"/>
</dbReference>
<keyword evidence="2 6" id="KW-0349">Heme</keyword>
<evidence type="ECO:0000259" key="8">
    <source>
        <dbReference type="PROSITE" id="PS51007"/>
    </source>
</evidence>
<evidence type="ECO:0000256" key="2">
    <source>
        <dbReference type="ARBA" id="ARBA00022617"/>
    </source>
</evidence>
<dbReference type="EMBL" id="CP063982">
    <property type="protein sequence ID" value="UOD50827.1"/>
    <property type="molecule type" value="Genomic_DNA"/>
</dbReference>
<feature type="chain" id="PRO_5047429305" evidence="7">
    <location>
        <begin position="22"/>
        <end position="115"/>
    </location>
</feature>
<reference evidence="9 10" key="1">
    <citation type="submission" date="2020-11" db="EMBL/GenBank/DDBJ databases">
        <title>Algicoccus daihaiensis sp.nov., isolated from Daihai Lake in Inner Mongolia.</title>
        <authorList>
            <person name="Kai J."/>
        </authorList>
    </citation>
    <scope>NUCLEOTIDE SEQUENCE [LARGE SCALE GENOMIC DNA]</scope>
    <source>
        <strain evidence="10">f23</strain>
    </source>
</reference>
<keyword evidence="1" id="KW-0813">Transport</keyword>
<organism evidence="9 10">
    <name type="scientific">Orrella daihaiensis</name>
    <dbReference type="NCBI Taxonomy" id="2782176"/>
    <lineage>
        <taxon>Bacteria</taxon>
        <taxon>Pseudomonadati</taxon>
        <taxon>Pseudomonadota</taxon>
        <taxon>Betaproteobacteria</taxon>
        <taxon>Burkholderiales</taxon>
        <taxon>Alcaligenaceae</taxon>
        <taxon>Orrella</taxon>
    </lineage>
</organism>
<feature type="signal peptide" evidence="7">
    <location>
        <begin position="1"/>
        <end position="21"/>
    </location>
</feature>
<dbReference type="RefSeq" id="WP_243479239.1">
    <property type="nucleotide sequence ID" value="NZ_CP063982.1"/>
</dbReference>
<proteinExistence type="predicted"/>
<evidence type="ECO:0000256" key="5">
    <source>
        <dbReference type="ARBA" id="ARBA00023004"/>
    </source>
</evidence>
<accession>A0ABY4AP60</accession>
<name>A0ABY4AP60_9BURK</name>
<gene>
    <name evidence="9" type="ORF">DHf2319_02550</name>
</gene>
<evidence type="ECO:0000313" key="10">
    <source>
        <dbReference type="Proteomes" id="UP000831607"/>
    </source>
</evidence>
<evidence type="ECO:0000256" key="7">
    <source>
        <dbReference type="SAM" id="SignalP"/>
    </source>
</evidence>
<dbReference type="Proteomes" id="UP000831607">
    <property type="component" value="Chromosome"/>
</dbReference>
<evidence type="ECO:0000313" key="9">
    <source>
        <dbReference type="EMBL" id="UOD50827.1"/>
    </source>
</evidence>
<sequence length="115" mass="12666">MRLKTNLLSSLFALMPLTVSASEALTFEQGNQLMREKMCLGCHQIDKKRVGPAFVDIANRYGGDSDAAMPMLLNVIKNGGRGKWGAVPMPAQTQVSDEQARDMVLFILSLQQKPQ</sequence>
<evidence type="ECO:0000256" key="3">
    <source>
        <dbReference type="ARBA" id="ARBA00022723"/>
    </source>
</evidence>
<evidence type="ECO:0000256" key="4">
    <source>
        <dbReference type="ARBA" id="ARBA00022982"/>
    </source>
</evidence>
<keyword evidence="4" id="KW-0249">Electron transport</keyword>
<feature type="domain" description="Cytochrome c" evidence="8">
    <location>
        <begin position="25"/>
        <end position="111"/>
    </location>
</feature>
<dbReference type="SUPFAM" id="SSF46626">
    <property type="entry name" value="Cytochrome c"/>
    <property type="match status" value="1"/>
</dbReference>
<evidence type="ECO:0000256" key="6">
    <source>
        <dbReference type="PROSITE-ProRule" id="PRU00433"/>
    </source>
</evidence>
<dbReference type="InterPro" id="IPR009056">
    <property type="entry name" value="Cyt_c-like_dom"/>
</dbReference>
<dbReference type="Pfam" id="PF00034">
    <property type="entry name" value="Cytochrom_C"/>
    <property type="match status" value="1"/>
</dbReference>
<evidence type="ECO:0000256" key="1">
    <source>
        <dbReference type="ARBA" id="ARBA00022448"/>
    </source>
</evidence>
<protein>
    <submittedName>
        <fullName evidence="9">C-type cytochrome</fullName>
    </submittedName>
</protein>
<dbReference type="InterPro" id="IPR002324">
    <property type="entry name" value="Cyt_c_ID"/>
</dbReference>
<keyword evidence="7" id="KW-0732">Signal</keyword>